<accession>A0ABT3E615</accession>
<keyword evidence="3" id="KW-1185">Reference proteome</keyword>
<organism evidence="2 3">
    <name type="scientific">Weissella ceti</name>
    <dbReference type="NCBI Taxonomy" id="759620"/>
    <lineage>
        <taxon>Bacteria</taxon>
        <taxon>Bacillati</taxon>
        <taxon>Bacillota</taxon>
        <taxon>Bacilli</taxon>
        <taxon>Lactobacillales</taxon>
        <taxon>Lactobacillaceae</taxon>
        <taxon>Weissella</taxon>
    </lineage>
</organism>
<sequence>MLIVEETINKRLHEQTGNMVKTVAMSDLNDFSVDLIGVSWCIKLYSSSRASLNDFSVDDDDQALALVGVLNFIRQYDPKSPTYQKGLYLQGPFGVGKTHLMAAMANAFANKGVPVTLVHFPSFINELKASFDKPGVSLTDQLAAIKQVPILVLDDIGAESLSAWSRDDIFAVILEYRMQNELPTFFTSNFSMAALEKDFLPFSKDGQEPLKADRLMQRVRFLASETPMHGTNKRLP</sequence>
<feature type="domain" description="IstB-like ATP-binding" evidence="1">
    <location>
        <begin position="85"/>
        <end position="195"/>
    </location>
</feature>
<dbReference type="EMBL" id="JAOZFE010000013">
    <property type="protein sequence ID" value="MCW0953854.1"/>
    <property type="molecule type" value="Genomic_DNA"/>
</dbReference>
<dbReference type="RefSeq" id="WP_264336126.1">
    <property type="nucleotide sequence ID" value="NZ_JAOZFE010000013.1"/>
</dbReference>
<evidence type="ECO:0000313" key="2">
    <source>
        <dbReference type="EMBL" id="MCW0953854.1"/>
    </source>
</evidence>
<name>A0ABT3E615_9LACO</name>
<dbReference type="NCBIfam" id="NF006505">
    <property type="entry name" value="PRK08939.1"/>
    <property type="match status" value="1"/>
</dbReference>
<dbReference type="Gene3D" id="3.40.50.300">
    <property type="entry name" value="P-loop containing nucleotide triphosphate hydrolases"/>
    <property type="match status" value="1"/>
</dbReference>
<dbReference type="Proteomes" id="UP001526225">
    <property type="component" value="Unassembled WGS sequence"/>
</dbReference>
<dbReference type="SUPFAM" id="SSF52540">
    <property type="entry name" value="P-loop containing nucleoside triphosphate hydrolases"/>
    <property type="match status" value="1"/>
</dbReference>
<dbReference type="PANTHER" id="PTHR30050:SF8">
    <property type="entry name" value="PRIMOSOMAL PROTEIN DNAI"/>
    <property type="match status" value="1"/>
</dbReference>
<dbReference type="InterPro" id="IPR002611">
    <property type="entry name" value="IstB_ATP-bd"/>
</dbReference>
<comment type="caution">
    <text evidence="2">The sequence shown here is derived from an EMBL/GenBank/DDBJ whole genome shotgun (WGS) entry which is preliminary data.</text>
</comment>
<reference evidence="2 3" key="1">
    <citation type="submission" date="2022-10" db="EMBL/GenBank/DDBJ databases">
        <title>Weissella fermenti sp. nov., isolated from fermented cabbage.</title>
        <authorList>
            <person name="Lee J.K."/>
            <person name="Baek J.H."/>
            <person name="Choi D.G."/>
            <person name="Kim J.M."/>
            <person name="Jeon C.O."/>
        </authorList>
    </citation>
    <scope>NUCLEOTIDE SEQUENCE [LARGE SCALE GENOMIC DNA]</scope>
    <source>
        <strain evidence="2 3">KACC 18534</strain>
    </source>
</reference>
<gene>
    <name evidence="2" type="primary">dnaI</name>
    <name evidence="2" type="ORF">OIT44_07295</name>
</gene>
<protein>
    <submittedName>
        <fullName evidence="2">Primosomal protein DnaI</fullName>
    </submittedName>
</protein>
<dbReference type="InterPro" id="IPR027417">
    <property type="entry name" value="P-loop_NTPase"/>
</dbReference>
<dbReference type="PANTHER" id="PTHR30050">
    <property type="entry name" value="CHROMOSOMAL REPLICATION INITIATOR PROTEIN DNAA"/>
    <property type="match status" value="1"/>
</dbReference>
<evidence type="ECO:0000259" key="1">
    <source>
        <dbReference type="Pfam" id="PF01695"/>
    </source>
</evidence>
<dbReference type="Pfam" id="PF01695">
    <property type="entry name" value="IstB_IS21"/>
    <property type="match status" value="1"/>
</dbReference>
<proteinExistence type="predicted"/>
<dbReference type="CDD" id="cd00009">
    <property type="entry name" value="AAA"/>
    <property type="match status" value="1"/>
</dbReference>
<evidence type="ECO:0000313" key="3">
    <source>
        <dbReference type="Proteomes" id="UP001526225"/>
    </source>
</evidence>